<dbReference type="OrthoDB" id="5421146at2"/>
<feature type="transmembrane region" description="Helical" evidence="5">
    <location>
        <begin position="20"/>
        <end position="43"/>
    </location>
</feature>
<dbReference type="InterPro" id="IPR059112">
    <property type="entry name" value="CysZ/EI24"/>
</dbReference>
<dbReference type="Pfam" id="PF07264">
    <property type="entry name" value="EI24"/>
    <property type="match status" value="1"/>
</dbReference>
<comment type="caution">
    <text evidence="6">The sequence shown here is derived from an EMBL/GenBank/DDBJ whole genome shotgun (WGS) entry which is preliminary data.</text>
</comment>
<evidence type="ECO:0000313" key="6">
    <source>
        <dbReference type="EMBL" id="PQV56441.1"/>
    </source>
</evidence>
<protein>
    <submittedName>
        <fullName evidence="6">Uncharacterized protein involved in cysteine biosynthesis</fullName>
    </submittedName>
</protein>
<organism evidence="6 7">
    <name type="scientific">Albidovulum denitrificans</name>
    <dbReference type="NCBI Taxonomy" id="404881"/>
    <lineage>
        <taxon>Bacteria</taxon>
        <taxon>Pseudomonadati</taxon>
        <taxon>Pseudomonadota</taxon>
        <taxon>Alphaproteobacteria</taxon>
        <taxon>Rhodobacterales</taxon>
        <taxon>Paracoccaceae</taxon>
        <taxon>Albidovulum</taxon>
    </lineage>
</organism>
<keyword evidence="4 5" id="KW-0472">Membrane</keyword>
<dbReference type="EMBL" id="PVEP01000005">
    <property type="protein sequence ID" value="PQV56441.1"/>
    <property type="molecule type" value="Genomic_DNA"/>
</dbReference>
<feature type="transmembrane region" description="Helical" evidence="5">
    <location>
        <begin position="145"/>
        <end position="164"/>
    </location>
</feature>
<evidence type="ECO:0000256" key="1">
    <source>
        <dbReference type="ARBA" id="ARBA00004141"/>
    </source>
</evidence>
<keyword evidence="2 5" id="KW-0812">Transmembrane</keyword>
<comment type="subcellular location">
    <subcellularLocation>
        <location evidence="1">Membrane</location>
        <topology evidence="1">Multi-pass membrane protein</topology>
    </subcellularLocation>
</comment>
<feature type="transmembrane region" description="Helical" evidence="5">
    <location>
        <begin position="50"/>
        <end position="69"/>
    </location>
</feature>
<name>A0A2S8S6J7_9RHOB</name>
<evidence type="ECO:0000256" key="2">
    <source>
        <dbReference type="ARBA" id="ARBA00022692"/>
    </source>
</evidence>
<evidence type="ECO:0000256" key="5">
    <source>
        <dbReference type="SAM" id="Phobius"/>
    </source>
</evidence>
<keyword evidence="3 5" id="KW-1133">Transmembrane helix</keyword>
<proteinExistence type="predicted"/>
<dbReference type="AlphaFoldDB" id="A0A2S8S6J7"/>
<gene>
    <name evidence="6" type="ORF">LX70_02707</name>
</gene>
<evidence type="ECO:0000313" key="7">
    <source>
        <dbReference type="Proteomes" id="UP000238338"/>
    </source>
</evidence>
<feature type="transmembrane region" description="Helical" evidence="5">
    <location>
        <begin position="185"/>
        <end position="216"/>
    </location>
</feature>
<reference evidence="6 7" key="1">
    <citation type="submission" date="2018-02" db="EMBL/GenBank/DDBJ databases">
        <title>Genomic Encyclopedia of Archaeal and Bacterial Type Strains, Phase II (KMG-II): from individual species to whole genera.</title>
        <authorList>
            <person name="Goeker M."/>
        </authorList>
    </citation>
    <scope>NUCLEOTIDE SEQUENCE [LARGE SCALE GENOMIC DNA]</scope>
    <source>
        <strain evidence="6 7">DSM 18921</strain>
    </source>
</reference>
<keyword evidence="7" id="KW-1185">Reference proteome</keyword>
<sequence length="233" mass="24661">MIRALFLAWTDLLRPRIFGVLAKGVGLTILIFIALQAAAFFALRALAPETLALPFGATLPLATILSWGSLALFPLMGFFLMAPVAAGFSGLYAENVADTVEDIHYPARPGSAMDFFESIPGALGILGATLLVALLTLILTPFLGPLAPVLFYAANGWLLGREFFQMAARRHMDAAPAQAMRQRNAAIVTLTGVAVAFLLTVPILNIAVPVVAAAAFTHLVHGLLGDEDRALPV</sequence>
<evidence type="ECO:0000256" key="3">
    <source>
        <dbReference type="ARBA" id="ARBA00022989"/>
    </source>
</evidence>
<evidence type="ECO:0000256" key="4">
    <source>
        <dbReference type="ARBA" id="ARBA00023136"/>
    </source>
</evidence>
<feature type="transmembrane region" description="Helical" evidence="5">
    <location>
        <begin position="115"/>
        <end position="139"/>
    </location>
</feature>
<dbReference type="Proteomes" id="UP000238338">
    <property type="component" value="Unassembled WGS sequence"/>
</dbReference>
<accession>A0A2S8S6J7</accession>